<evidence type="ECO:0000259" key="2">
    <source>
        <dbReference type="Pfam" id="PF01970"/>
    </source>
</evidence>
<dbReference type="Proteomes" id="UP000628736">
    <property type="component" value="Unassembled WGS sequence"/>
</dbReference>
<evidence type="ECO:0000256" key="1">
    <source>
        <dbReference type="SAM" id="Phobius"/>
    </source>
</evidence>
<feature type="transmembrane region" description="Helical" evidence="1">
    <location>
        <begin position="355"/>
        <end position="382"/>
    </location>
</feature>
<dbReference type="InterPro" id="IPR002823">
    <property type="entry name" value="DUF112_TM"/>
</dbReference>
<dbReference type="AlphaFoldDB" id="A0A8J6JAS8"/>
<reference evidence="3" key="1">
    <citation type="submission" date="2020-08" db="EMBL/GenBank/DDBJ databases">
        <title>Genome public.</title>
        <authorList>
            <person name="Liu C."/>
            <person name="Sun Q."/>
        </authorList>
    </citation>
    <scope>NUCLEOTIDE SEQUENCE</scope>
    <source>
        <strain evidence="3">NSJ-23</strain>
    </source>
</reference>
<dbReference type="EMBL" id="JACOPO010000006">
    <property type="protein sequence ID" value="MBC5723103.1"/>
    <property type="molecule type" value="Genomic_DNA"/>
</dbReference>
<name>A0A8J6JAS8_9FIRM</name>
<feature type="transmembrane region" description="Helical" evidence="1">
    <location>
        <begin position="258"/>
        <end position="281"/>
    </location>
</feature>
<protein>
    <submittedName>
        <fullName evidence="3">Tripartite tricarboxylate transporter permease</fullName>
    </submittedName>
</protein>
<feature type="domain" description="DUF112" evidence="2">
    <location>
        <begin position="20"/>
        <end position="439"/>
    </location>
</feature>
<comment type="caution">
    <text evidence="3">The sequence shown here is derived from an EMBL/GenBank/DDBJ whole genome shotgun (WGS) entry which is preliminary data.</text>
</comment>
<evidence type="ECO:0000313" key="4">
    <source>
        <dbReference type="Proteomes" id="UP000628736"/>
    </source>
</evidence>
<keyword evidence="4" id="KW-1185">Reference proteome</keyword>
<dbReference type="PANTHER" id="PTHR35342:SF5">
    <property type="entry name" value="TRICARBOXYLIC TRANSPORT PROTEIN"/>
    <property type="match status" value="1"/>
</dbReference>
<organism evidence="3 4">
    <name type="scientific">Flintibacter hominis</name>
    <dbReference type="NCBI Taxonomy" id="2763048"/>
    <lineage>
        <taxon>Bacteria</taxon>
        <taxon>Bacillati</taxon>
        <taxon>Bacillota</taxon>
        <taxon>Clostridia</taxon>
        <taxon>Eubacteriales</taxon>
        <taxon>Flintibacter</taxon>
    </lineage>
</organism>
<dbReference type="Pfam" id="PF01970">
    <property type="entry name" value="TctA"/>
    <property type="match status" value="1"/>
</dbReference>
<keyword evidence="1" id="KW-1133">Transmembrane helix</keyword>
<accession>A0A8J6JAS8</accession>
<keyword evidence="1" id="KW-0472">Membrane</keyword>
<dbReference type="PANTHER" id="PTHR35342">
    <property type="entry name" value="TRICARBOXYLIC TRANSPORT PROTEIN"/>
    <property type="match status" value="1"/>
</dbReference>
<feature type="transmembrane region" description="Helical" evidence="1">
    <location>
        <begin position="394"/>
        <end position="420"/>
    </location>
</feature>
<feature type="transmembrane region" description="Helical" evidence="1">
    <location>
        <begin position="202"/>
        <end position="222"/>
    </location>
</feature>
<keyword evidence="1" id="KW-0812">Transmembrane</keyword>
<proteinExistence type="predicted"/>
<gene>
    <name evidence="3" type="ORF">H8S11_09780</name>
</gene>
<feature type="transmembrane region" description="Helical" evidence="1">
    <location>
        <begin position="144"/>
        <end position="162"/>
    </location>
</feature>
<dbReference type="RefSeq" id="WP_186852994.1">
    <property type="nucleotide sequence ID" value="NZ_JACOPO010000006.1"/>
</dbReference>
<feature type="transmembrane region" description="Helical" evidence="1">
    <location>
        <begin position="108"/>
        <end position="132"/>
    </location>
</feature>
<evidence type="ECO:0000313" key="3">
    <source>
        <dbReference type="EMBL" id="MBC5723103.1"/>
    </source>
</evidence>
<sequence>MEILQNLGAGFLVNLTPYNLVVIFLGSMVGTIVGALPGLGPSAGLALMIPLTFTMDASAGLALLMGVYMGCMFGGRITSILINTPGDAPAIVTCLDGYPLMQQGRGGFALGISAISSFLGGFFGIVVLVFLAPTIASLVINFGAPEYFMLLLLGLCTIALLAGDSVIKALFMTAIGFVIGLVGCDFVSGYTRFCYTPELLEGIDFVVVIMGMYGIGEVLHNIEHKVHLNLGKPNFKMSEYIPTGKEIRDVSMPMLRGSIIGTVIGILPAAGGTIATFLAYATEKKLSKTPEKFGQGIPAGLAAPEAANNASVGGALVPLVTMGIPGSGGTAILLGIFIMFGMRPGPLLMVESGDIVWAMIAALTIANVFLLISNLLMIPLFVNAIRLVDKNLSVLVLTLCCVGAYALNYSFFNVWLMLLFGLFGYMTKKFKLPTGPLILSVVLASSLESYFRQSLMLSKGSYMIFVTRPVSLVILLIIVGFFVYGVVSKQVKKRKGAKA</sequence>
<feature type="transmembrane region" description="Helical" evidence="1">
    <location>
        <begin position="322"/>
        <end position="343"/>
    </location>
</feature>
<feature type="transmembrane region" description="Helical" evidence="1">
    <location>
        <begin position="169"/>
        <end position="190"/>
    </location>
</feature>
<feature type="transmembrane region" description="Helical" evidence="1">
    <location>
        <begin position="463"/>
        <end position="487"/>
    </location>
</feature>